<comment type="caution">
    <text evidence="1">The sequence shown here is derived from an EMBL/GenBank/DDBJ whole genome shotgun (WGS) entry which is preliminary data.</text>
</comment>
<evidence type="ECO:0000313" key="1">
    <source>
        <dbReference type="EMBL" id="RMP10446.1"/>
    </source>
</evidence>
<reference evidence="1 2" key="1">
    <citation type="submission" date="2018-08" db="EMBL/GenBank/DDBJ databases">
        <title>Recombination of ecologically and evolutionarily significant loci maintains genetic cohesion in the Pseudomonas syringae species complex.</title>
        <authorList>
            <person name="Dillon M."/>
            <person name="Thakur S."/>
            <person name="Almeida R.N.D."/>
            <person name="Weir B.S."/>
            <person name="Guttman D.S."/>
        </authorList>
    </citation>
    <scope>NUCLEOTIDE SEQUENCE [LARGE SCALE GENOMIC DNA]</scope>
    <source>
        <strain evidence="1 2">ICMP 3706</strain>
    </source>
</reference>
<name>A0A3M4AWE7_9PSED</name>
<accession>A0A3M4AWE7</accession>
<dbReference type="AlphaFoldDB" id="A0A3M4AWE7"/>
<proteinExistence type="predicted"/>
<dbReference type="EMBL" id="RBQE01000168">
    <property type="protein sequence ID" value="RMP10446.1"/>
    <property type="molecule type" value="Genomic_DNA"/>
</dbReference>
<gene>
    <name evidence="1" type="ORF">ALQ30_200187</name>
</gene>
<dbReference type="Proteomes" id="UP000281604">
    <property type="component" value="Unassembled WGS sequence"/>
</dbReference>
<dbReference type="RefSeq" id="WP_148709680.1">
    <property type="nucleotide sequence ID" value="NZ_RBQE01000168.1"/>
</dbReference>
<protein>
    <submittedName>
        <fullName evidence="1">Uncharacterized protein</fullName>
    </submittedName>
</protein>
<organism evidence="1 2">
    <name type="scientific">Pseudomonas syringae pv. persicae</name>
    <dbReference type="NCBI Taxonomy" id="237306"/>
    <lineage>
        <taxon>Bacteria</taxon>
        <taxon>Pseudomonadati</taxon>
        <taxon>Pseudomonadota</taxon>
        <taxon>Gammaproteobacteria</taxon>
        <taxon>Pseudomonadales</taxon>
        <taxon>Pseudomonadaceae</taxon>
        <taxon>Pseudomonas</taxon>
    </lineage>
</organism>
<sequence>MSQQNKFTNYDDAAVDRSASVFYRMPQLKPFMEDPDITEVCVNRSYARDLDFPGEYDVTAE</sequence>
<evidence type="ECO:0000313" key="2">
    <source>
        <dbReference type="Proteomes" id="UP000281604"/>
    </source>
</evidence>